<evidence type="ECO:0000256" key="10">
    <source>
        <dbReference type="RuleBase" id="RU004387"/>
    </source>
</evidence>
<evidence type="ECO:0000313" key="12">
    <source>
        <dbReference type="Proteomes" id="UP000824193"/>
    </source>
</evidence>
<evidence type="ECO:0000313" key="11">
    <source>
        <dbReference type="EMBL" id="HIX06246.1"/>
    </source>
</evidence>
<evidence type="ECO:0000256" key="4">
    <source>
        <dbReference type="ARBA" id="ARBA00022670"/>
    </source>
</evidence>
<evidence type="ECO:0000256" key="3">
    <source>
        <dbReference type="ARBA" id="ARBA00022438"/>
    </source>
</evidence>
<evidence type="ECO:0000256" key="6">
    <source>
        <dbReference type="ARBA" id="ARBA00022801"/>
    </source>
</evidence>
<dbReference type="InterPro" id="IPR023358">
    <property type="entry name" value="Peptidase_M18_dom2"/>
</dbReference>
<dbReference type="PANTHER" id="PTHR28570:SF2">
    <property type="entry name" value="M18 FAMILY AMINOPEPTIDASE 1-RELATED"/>
    <property type="match status" value="1"/>
</dbReference>
<name>A0A9D1V502_9FIRM</name>
<comment type="caution">
    <text evidence="11">The sequence shown here is derived from an EMBL/GenBank/DDBJ whole genome shotgun (WGS) entry which is preliminary data.</text>
</comment>
<accession>A0A9D1V502</accession>
<proteinExistence type="inferred from homology"/>
<dbReference type="FunFam" id="2.30.250.10:FF:000006">
    <property type="entry name" value="Probable M18 family aminopeptidase 1"/>
    <property type="match status" value="1"/>
</dbReference>
<dbReference type="PANTHER" id="PTHR28570">
    <property type="entry name" value="ASPARTYL AMINOPEPTIDASE"/>
    <property type="match status" value="1"/>
</dbReference>
<keyword evidence="7 9" id="KW-0862">Zinc</keyword>
<dbReference type="Pfam" id="PF02127">
    <property type="entry name" value="Peptidase_M18"/>
    <property type="match status" value="1"/>
</dbReference>
<keyword evidence="8 9" id="KW-0482">Metalloprotease</keyword>
<dbReference type="GO" id="GO:0008270">
    <property type="term" value="F:zinc ion binding"/>
    <property type="evidence" value="ECO:0007669"/>
    <property type="project" value="InterPro"/>
</dbReference>
<dbReference type="GO" id="GO:0004177">
    <property type="term" value="F:aminopeptidase activity"/>
    <property type="evidence" value="ECO:0007669"/>
    <property type="project" value="UniProtKB-KW"/>
</dbReference>
<comment type="cofactor">
    <cofactor evidence="1 10">
        <name>Zn(2+)</name>
        <dbReference type="ChEBI" id="CHEBI:29105"/>
    </cofactor>
</comment>
<reference evidence="11" key="2">
    <citation type="submission" date="2021-04" db="EMBL/GenBank/DDBJ databases">
        <authorList>
            <person name="Gilroy R."/>
        </authorList>
    </citation>
    <scope>NUCLEOTIDE SEQUENCE</scope>
    <source>
        <strain evidence="11">2239</strain>
    </source>
</reference>
<evidence type="ECO:0000256" key="9">
    <source>
        <dbReference type="RuleBase" id="RU004386"/>
    </source>
</evidence>
<dbReference type="SUPFAM" id="SSF53187">
    <property type="entry name" value="Zn-dependent exopeptidases"/>
    <property type="match status" value="1"/>
</dbReference>
<evidence type="ECO:0000256" key="5">
    <source>
        <dbReference type="ARBA" id="ARBA00022723"/>
    </source>
</evidence>
<dbReference type="PRINTS" id="PR00932">
    <property type="entry name" value="AMINO1PTASE"/>
</dbReference>
<dbReference type="SUPFAM" id="SSF101821">
    <property type="entry name" value="Aminopeptidase/glucanase lid domain"/>
    <property type="match status" value="1"/>
</dbReference>
<evidence type="ECO:0000256" key="2">
    <source>
        <dbReference type="ARBA" id="ARBA00008290"/>
    </source>
</evidence>
<evidence type="ECO:0000256" key="1">
    <source>
        <dbReference type="ARBA" id="ARBA00001947"/>
    </source>
</evidence>
<dbReference type="AlphaFoldDB" id="A0A9D1V502"/>
<dbReference type="Proteomes" id="UP000824193">
    <property type="component" value="Unassembled WGS sequence"/>
</dbReference>
<reference evidence="11" key="1">
    <citation type="journal article" date="2021" name="PeerJ">
        <title>Extensive microbial diversity within the chicken gut microbiome revealed by metagenomics and culture.</title>
        <authorList>
            <person name="Gilroy R."/>
            <person name="Ravi A."/>
            <person name="Getino M."/>
            <person name="Pursley I."/>
            <person name="Horton D.L."/>
            <person name="Alikhan N.F."/>
            <person name="Baker D."/>
            <person name="Gharbi K."/>
            <person name="Hall N."/>
            <person name="Watson M."/>
            <person name="Adriaenssens E.M."/>
            <person name="Foster-Nyarko E."/>
            <person name="Jarju S."/>
            <person name="Secka A."/>
            <person name="Antonio M."/>
            <person name="Oren A."/>
            <person name="Chaudhuri R.R."/>
            <person name="La Ragione R."/>
            <person name="Hildebrand F."/>
            <person name="Pallen M.J."/>
        </authorList>
    </citation>
    <scope>NUCLEOTIDE SEQUENCE</scope>
    <source>
        <strain evidence="11">2239</strain>
    </source>
</reference>
<dbReference type="NCBIfam" id="NF002600">
    <property type="entry name" value="PRK02256.1"/>
    <property type="match status" value="1"/>
</dbReference>
<dbReference type="EC" id="3.4.11.-" evidence="10"/>
<keyword evidence="4 9" id="KW-0645">Protease</keyword>
<dbReference type="GO" id="GO:0006508">
    <property type="term" value="P:proteolysis"/>
    <property type="evidence" value="ECO:0007669"/>
    <property type="project" value="UniProtKB-KW"/>
</dbReference>
<protein>
    <recommendedName>
        <fullName evidence="10">M18 family aminopeptidase</fullName>
        <ecNumber evidence="10">3.4.11.-</ecNumber>
    </recommendedName>
</protein>
<sequence length="468" mass="50929">MSKEMTEGQKLAEQLLYTRPHAAEASEELNKAADEFCEGYKAFLDNGKTERDVTTYTVKLLEENGYVPFVPGTNYAPGAKVYLNNRGKSVIAATMGQKPLSEGVHMNIAHTDAPRLDLKPNPLYENNELALLKTHYYGGIRKYQWVAMPLALHGVICKADGTQVNVCIGEEEGDPVFCITDLLPHLSADQNERKLSEGVKGEELNIVVGSLPFADKEVKDRVKLLAMKLLNDKYGITERDFISAELEAVPAFKAKDVGFDRGLIGAYGHDDRVDAYPALIAEMETKLPVYTTVCVLTDKEEIGSEGVTGLNSMYVFHFVQQLCKAQGADDILCFQNSKCLSADVTAAFDPTFPSAFEAQNSTFVGKGVAISKYTGSRGKGGANDASAELVSYFTRIFDAAGAVWQIGELGKVDQGGGGTVAKYVASHNIDTMDVGVPVLSMHSPFELVAKIDVYMAYKAFKAFNDSAE</sequence>
<dbReference type="Gene3D" id="3.40.630.10">
    <property type="entry name" value="Zn peptidases"/>
    <property type="match status" value="1"/>
</dbReference>
<gene>
    <name evidence="11" type="ORF">H9865_09175</name>
</gene>
<comment type="similarity">
    <text evidence="2 9">Belongs to the peptidase M18 family.</text>
</comment>
<keyword evidence="5 9" id="KW-0479">Metal-binding</keyword>
<keyword evidence="6 9" id="KW-0378">Hydrolase</keyword>
<dbReference type="Gene3D" id="2.30.250.10">
    <property type="entry name" value="Aminopeptidase i, Domain 2"/>
    <property type="match status" value="1"/>
</dbReference>
<evidence type="ECO:0000256" key="7">
    <source>
        <dbReference type="ARBA" id="ARBA00022833"/>
    </source>
</evidence>
<dbReference type="InterPro" id="IPR001948">
    <property type="entry name" value="Peptidase_M18"/>
</dbReference>
<dbReference type="EMBL" id="DXFW01000029">
    <property type="protein sequence ID" value="HIX06246.1"/>
    <property type="molecule type" value="Genomic_DNA"/>
</dbReference>
<evidence type="ECO:0000256" key="8">
    <source>
        <dbReference type="ARBA" id="ARBA00023049"/>
    </source>
</evidence>
<dbReference type="GO" id="GO:0008237">
    <property type="term" value="F:metallopeptidase activity"/>
    <property type="evidence" value="ECO:0007669"/>
    <property type="project" value="UniProtKB-KW"/>
</dbReference>
<keyword evidence="3 9" id="KW-0031">Aminopeptidase</keyword>
<dbReference type="GO" id="GO:0005737">
    <property type="term" value="C:cytoplasm"/>
    <property type="evidence" value="ECO:0007669"/>
    <property type="project" value="UniProtKB-ARBA"/>
</dbReference>
<organism evidence="11 12">
    <name type="scientific">Candidatus Allofournierella pullicola</name>
    <dbReference type="NCBI Taxonomy" id="2838596"/>
    <lineage>
        <taxon>Bacteria</taxon>
        <taxon>Bacillati</taxon>
        <taxon>Bacillota</taxon>
        <taxon>Clostridia</taxon>
        <taxon>Eubacteriales</taxon>
        <taxon>Oscillospiraceae</taxon>
        <taxon>Allofournierella</taxon>
    </lineage>
</organism>